<protein>
    <submittedName>
        <fullName evidence="2">Uncharacterized protein</fullName>
    </submittedName>
</protein>
<organism evidence="2 3">
    <name type="scientific">Prorocentrum cordatum</name>
    <dbReference type="NCBI Taxonomy" id="2364126"/>
    <lineage>
        <taxon>Eukaryota</taxon>
        <taxon>Sar</taxon>
        <taxon>Alveolata</taxon>
        <taxon>Dinophyceae</taxon>
        <taxon>Prorocentrales</taxon>
        <taxon>Prorocentraceae</taxon>
        <taxon>Prorocentrum</taxon>
    </lineage>
</organism>
<proteinExistence type="predicted"/>
<keyword evidence="3" id="KW-1185">Reference proteome</keyword>
<name>A0ABN9R3X3_9DINO</name>
<dbReference type="Proteomes" id="UP001189429">
    <property type="component" value="Unassembled WGS sequence"/>
</dbReference>
<evidence type="ECO:0000313" key="3">
    <source>
        <dbReference type="Proteomes" id="UP001189429"/>
    </source>
</evidence>
<feature type="compositionally biased region" description="Basic residues" evidence="1">
    <location>
        <begin position="116"/>
        <end position="128"/>
    </location>
</feature>
<accession>A0ABN9R3X3</accession>
<reference evidence="2" key="1">
    <citation type="submission" date="2023-10" db="EMBL/GenBank/DDBJ databases">
        <authorList>
            <person name="Chen Y."/>
            <person name="Shah S."/>
            <person name="Dougan E. K."/>
            <person name="Thang M."/>
            <person name="Chan C."/>
        </authorList>
    </citation>
    <scope>NUCLEOTIDE SEQUENCE [LARGE SCALE GENOMIC DNA]</scope>
</reference>
<gene>
    <name evidence="2" type="ORF">PCOR1329_LOCUS16180</name>
</gene>
<feature type="region of interest" description="Disordered" evidence="1">
    <location>
        <begin position="108"/>
        <end position="128"/>
    </location>
</feature>
<sequence>MEQQKARHYVAQMALSEKQLSILAGDVGVLREEVGALAHSFLALRDSHDQRGLLVSRVRALEEASKATGARWERRLSSIESQLVASINTTSRAWWHLEYILTFTLRTSPSGSGRTPIRRSVCRSSRHT</sequence>
<comment type="caution">
    <text evidence="2">The sequence shown here is derived from an EMBL/GenBank/DDBJ whole genome shotgun (WGS) entry which is preliminary data.</text>
</comment>
<dbReference type="EMBL" id="CAUYUJ010004947">
    <property type="protein sequence ID" value="CAK0811645.1"/>
    <property type="molecule type" value="Genomic_DNA"/>
</dbReference>
<evidence type="ECO:0000313" key="2">
    <source>
        <dbReference type="EMBL" id="CAK0811645.1"/>
    </source>
</evidence>
<evidence type="ECO:0000256" key="1">
    <source>
        <dbReference type="SAM" id="MobiDB-lite"/>
    </source>
</evidence>